<proteinExistence type="predicted"/>
<comment type="caution">
    <text evidence="1">The sequence shown here is derived from an EMBL/GenBank/DDBJ whole genome shotgun (WGS) entry which is preliminary data.</text>
</comment>
<protein>
    <submittedName>
        <fullName evidence="1">Uncharacterized protein</fullName>
    </submittedName>
</protein>
<name>A0ABU3DPV3_9FLAO</name>
<accession>A0ABU3DPV3</accession>
<gene>
    <name evidence="1" type="ORF">RM541_05210</name>
</gene>
<evidence type="ECO:0000313" key="1">
    <source>
        <dbReference type="EMBL" id="MDT0685750.1"/>
    </source>
</evidence>
<dbReference type="RefSeq" id="WP_311499162.1">
    <property type="nucleotide sequence ID" value="NZ_JAVRHN010000003.1"/>
</dbReference>
<sequence>MKFKSAFSTATILLFGFVSSAQGFILKLNADDGIIDTRKWIKGLKEFPF</sequence>
<dbReference type="EMBL" id="JAVRHN010000003">
    <property type="protein sequence ID" value="MDT0685750.1"/>
    <property type="molecule type" value="Genomic_DNA"/>
</dbReference>
<dbReference type="Proteomes" id="UP001253848">
    <property type="component" value="Unassembled WGS sequence"/>
</dbReference>
<reference evidence="1 2" key="1">
    <citation type="submission" date="2023-09" db="EMBL/GenBank/DDBJ databases">
        <authorList>
            <person name="Rey-Velasco X."/>
        </authorList>
    </citation>
    <scope>NUCLEOTIDE SEQUENCE [LARGE SCALE GENOMIC DNA]</scope>
    <source>
        <strain evidence="1 2">F225</strain>
    </source>
</reference>
<keyword evidence="2" id="KW-1185">Reference proteome</keyword>
<organism evidence="1 2">
    <name type="scientific">Autumnicola psychrophila</name>
    <dbReference type="NCBI Taxonomy" id="3075592"/>
    <lineage>
        <taxon>Bacteria</taxon>
        <taxon>Pseudomonadati</taxon>
        <taxon>Bacteroidota</taxon>
        <taxon>Flavobacteriia</taxon>
        <taxon>Flavobacteriales</taxon>
        <taxon>Flavobacteriaceae</taxon>
        <taxon>Autumnicola</taxon>
    </lineage>
</organism>
<evidence type="ECO:0000313" key="2">
    <source>
        <dbReference type="Proteomes" id="UP001253848"/>
    </source>
</evidence>